<evidence type="ECO:0000256" key="7">
    <source>
        <dbReference type="SAM" id="Phobius"/>
    </source>
</evidence>
<dbReference type="SUPFAM" id="SSF48613">
    <property type="entry name" value="Heme oxygenase-like"/>
    <property type="match status" value="1"/>
</dbReference>
<dbReference type="EC" id="1.14.14.18" evidence="4"/>
<gene>
    <name evidence="8" type="ORF">Cfor_05002</name>
</gene>
<dbReference type="PRINTS" id="PR00088">
    <property type="entry name" value="HAEMOXYGNASE"/>
</dbReference>
<dbReference type="AlphaFoldDB" id="A0A6L2PDB5"/>
<evidence type="ECO:0000313" key="9">
    <source>
        <dbReference type="Proteomes" id="UP000502823"/>
    </source>
</evidence>
<keyword evidence="7" id="KW-0812">Transmembrane</keyword>
<evidence type="ECO:0000256" key="3">
    <source>
        <dbReference type="ARBA" id="ARBA00023004"/>
    </source>
</evidence>
<dbReference type="Proteomes" id="UP000502823">
    <property type="component" value="Unassembled WGS sequence"/>
</dbReference>
<dbReference type="EMBL" id="BLKM01003593">
    <property type="protein sequence ID" value="GFG29182.1"/>
    <property type="molecule type" value="Genomic_DNA"/>
</dbReference>
<evidence type="ECO:0000256" key="5">
    <source>
        <dbReference type="PIRSR" id="PIRSR000343-1"/>
    </source>
</evidence>
<protein>
    <recommendedName>
        <fullName evidence="4">Heme oxygenase</fullName>
        <ecNumber evidence="4">1.14.14.18</ecNumber>
    </recommendedName>
</protein>
<dbReference type="Pfam" id="PF01126">
    <property type="entry name" value="Heme_oxygenase"/>
    <property type="match status" value="1"/>
</dbReference>
<keyword evidence="3 4" id="KW-0408">Iron</keyword>
<feature type="binding site" evidence="5">
    <location>
        <position position="11"/>
    </location>
    <ligand>
        <name>heme b</name>
        <dbReference type="ChEBI" id="CHEBI:60344"/>
    </ligand>
</feature>
<keyword evidence="9" id="KW-1185">Reference proteome</keyword>
<dbReference type="PANTHER" id="PTHR10720:SF0">
    <property type="entry name" value="HEME OXYGENASE"/>
    <property type="match status" value="1"/>
</dbReference>
<accession>A0A6L2PDB5</accession>
<dbReference type="InParanoid" id="A0A6L2PDB5"/>
<name>A0A6L2PDB5_COPFO</name>
<dbReference type="OrthoDB" id="652091at2759"/>
<dbReference type="PANTHER" id="PTHR10720">
    <property type="entry name" value="HEME OXYGENASE"/>
    <property type="match status" value="1"/>
</dbReference>
<dbReference type="GO" id="GO:0006788">
    <property type="term" value="P:heme oxidation"/>
    <property type="evidence" value="ECO:0007669"/>
    <property type="project" value="UniProtKB-UniRule"/>
</dbReference>
<evidence type="ECO:0000256" key="2">
    <source>
        <dbReference type="ARBA" id="ARBA00022723"/>
    </source>
</evidence>
<dbReference type="GO" id="GO:0046872">
    <property type="term" value="F:metal ion binding"/>
    <property type="evidence" value="ECO:0007669"/>
    <property type="project" value="UniProtKB-UniRule"/>
</dbReference>
<dbReference type="CDD" id="cd19165">
    <property type="entry name" value="HemeO"/>
    <property type="match status" value="1"/>
</dbReference>
<reference evidence="9" key="1">
    <citation type="submission" date="2020-01" db="EMBL/GenBank/DDBJ databases">
        <title>Draft genome sequence of the Termite Coptotermes fromosanus.</title>
        <authorList>
            <person name="Itakura S."/>
            <person name="Yosikawa Y."/>
            <person name="Umezawa K."/>
        </authorList>
    </citation>
    <scope>NUCLEOTIDE SEQUENCE [LARGE SCALE GENOMIC DNA]</scope>
</reference>
<evidence type="ECO:0000256" key="1">
    <source>
        <dbReference type="ARBA" id="ARBA00022617"/>
    </source>
</evidence>
<feature type="binding site" description="axial binding residue" evidence="6">
    <location>
        <position position="18"/>
    </location>
    <ligand>
        <name>heme b</name>
        <dbReference type="ChEBI" id="CHEBI:60344"/>
    </ligand>
    <ligandPart>
        <name>Fe</name>
        <dbReference type="ChEBI" id="CHEBI:18248"/>
    </ligandPart>
</feature>
<dbReference type="InterPro" id="IPR002051">
    <property type="entry name" value="Haem_Oase"/>
</dbReference>
<keyword evidence="7" id="KW-1133">Transmembrane helix</keyword>
<sequence>MAEEAFTKKMRSATREIHAISDSLVNAKLAFALSSKSVWAEGLLVFYEIFRYLEEAMIRLKDTHVGELCIEGMQRTDAFEKDLSFYLGSDWKKTYEPRDSVIKYLLHLRKLEDSDPNQLMAYIYHLYMGLLSGGQILRKKRAVVKKFMLFPSQQAYQDAVTDFGAINISKMKRDLVEAMNGIAGVLDEKTKEKLIEESKTVFVLNNEIIRSIQGADAVILKKFITVTIIVLLTVIVYKTYSRV</sequence>
<dbReference type="GO" id="GO:0004392">
    <property type="term" value="F:heme oxygenase (decyclizing) activity"/>
    <property type="evidence" value="ECO:0007669"/>
    <property type="project" value="UniProtKB-UniRule"/>
</dbReference>
<comment type="caution">
    <text evidence="8">The sequence shown here is derived from an EMBL/GenBank/DDBJ whole genome shotgun (WGS) entry which is preliminary data.</text>
</comment>
<dbReference type="InterPro" id="IPR016053">
    <property type="entry name" value="Haem_Oase-like"/>
</dbReference>
<dbReference type="PIRSF" id="PIRSF000343">
    <property type="entry name" value="Haem_Oase"/>
    <property type="match status" value="1"/>
</dbReference>
<dbReference type="Gene3D" id="1.20.910.10">
    <property type="entry name" value="Heme oxygenase-like"/>
    <property type="match status" value="1"/>
</dbReference>
<comment type="similarity">
    <text evidence="4">Belongs to the heme oxygenase family.</text>
</comment>
<keyword evidence="1 4" id="KW-0349">Heme</keyword>
<comment type="catalytic activity">
    <reaction evidence="4">
        <text>heme b + 3 reduced [NADPH--hemoprotein reductase] + 3 O2 = biliverdin IXalpha + CO + Fe(2+) + 3 oxidized [NADPH--hemoprotein reductase] + 3 H2O + H(+)</text>
        <dbReference type="Rhea" id="RHEA:21764"/>
        <dbReference type="Rhea" id="RHEA-COMP:11964"/>
        <dbReference type="Rhea" id="RHEA-COMP:11965"/>
        <dbReference type="ChEBI" id="CHEBI:15377"/>
        <dbReference type="ChEBI" id="CHEBI:15378"/>
        <dbReference type="ChEBI" id="CHEBI:15379"/>
        <dbReference type="ChEBI" id="CHEBI:17245"/>
        <dbReference type="ChEBI" id="CHEBI:29033"/>
        <dbReference type="ChEBI" id="CHEBI:57618"/>
        <dbReference type="ChEBI" id="CHEBI:57991"/>
        <dbReference type="ChEBI" id="CHEBI:58210"/>
        <dbReference type="ChEBI" id="CHEBI:60344"/>
        <dbReference type="EC" id="1.14.14.18"/>
    </reaction>
</comment>
<dbReference type="InterPro" id="IPR016084">
    <property type="entry name" value="Haem_Oase-like_multi-hlx"/>
</dbReference>
<proteinExistence type="inferred from homology"/>
<organism evidence="8 9">
    <name type="scientific">Coptotermes formosanus</name>
    <name type="common">Formosan subterranean termite</name>
    <dbReference type="NCBI Taxonomy" id="36987"/>
    <lineage>
        <taxon>Eukaryota</taxon>
        <taxon>Metazoa</taxon>
        <taxon>Ecdysozoa</taxon>
        <taxon>Arthropoda</taxon>
        <taxon>Hexapoda</taxon>
        <taxon>Insecta</taxon>
        <taxon>Pterygota</taxon>
        <taxon>Neoptera</taxon>
        <taxon>Polyneoptera</taxon>
        <taxon>Dictyoptera</taxon>
        <taxon>Blattodea</taxon>
        <taxon>Blattoidea</taxon>
        <taxon>Termitoidae</taxon>
        <taxon>Rhinotermitidae</taxon>
        <taxon>Coptotermes</taxon>
    </lineage>
</organism>
<evidence type="ECO:0000256" key="4">
    <source>
        <dbReference type="PIRNR" id="PIRNR000343"/>
    </source>
</evidence>
<dbReference type="FunCoup" id="A0A6L2PDB5">
    <property type="interactions" value="360"/>
</dbReference>
<feature type="transmembrane region" description="Helical" evidence="7">
    <location>
        <begin position="219"/>
        <end position="240"/>
    </location>
</feature>
<evidence type="ECO:0000256" key="6">
    <source>
        <dbReference type="PIRSR" id="PIRSR000343-2"/>
    </source>
</evidence>
<evidence type="ECO:0000313" key="8">
    <source>
        <dbReference type="EMBL" id="GFG29182.1"/>
    </source>
</evidence>
<keyword evidence="2 4" id="KW-0479">Metal-binding</keyword>
<feature type="binding site" evidence="5">
    <location>
        <position position="124"/>
    </location>
    <ligand>
        <name>heme b</name>
        <dbReference type="ChEBI" id="CHEBI:60344"/>
    </ligand>
</feature>
<keyword evidence="7" id="KW-0472">Membrane</keyword>